<keyword evidence="3" id="KW-1185">Reference proteome</keyword>
<keyword evidence="1" id="KW-0812">Transmembrane</keyword>
<reference evidence="2 3" key="1">
    <citation type="submission" date="2019-03" db="EMBL/GenBank/DDBJ databases">
        <title>Genomic Encyclopedia of Type Strains, Phase IV (KMG-IV): sequencing the most valuable type-strain genomes for metagenomic binning, comparative biology and taxonomic classification.</title>
        <authorList>
            <person name="Goeker M."/>
        </authorList>
    </citation>
    <scope>NUCLEOTIDE SEQUENCE [LARGE SCALE GENOMIC DNA]</scope>
    <source>
        <strain evidence="2 3">DSM 103792</strain>
    </source>
</reference>
<sequence length="192" mass="21757">MDISKGVFAILGVIVGGLMAPLVASWTRRFERKAKMSEFYTELDDLRSHSERMIIMLAHANDICAKAKKNIMPIQDAEKAYSLPSPLTFYIIEKNCPEIYSSLTIEQRRAVRAIMNIVSSLNSKLAKLSEMASKSVLDQDVSLIKAALYEACSFKYVSERLCNERDRFIYFQDKTNDDIAKDVLAAFNINII</sequence>
<dbReference type="Proteomes" id="UP000295375">
    <property type="component" value="Unassembled WGS sequence"/>
</dbReference>
<proteinExistence type="predicted"/>
<name>A0A4R6UBY5_9GAMM</name>
<protein>
    <submittedName>
        <fullName evidence="2">Uncharacterized protein</fullName>
    </submittedName>
</protein>
<accession>A0A4R6UBY5</accession>
<feature type="transmembrane region" description="Helical" evidence="1">
    <location>
        <begin position="6"/>
        <end position="26"/>
    </location>
</feature>
<keyword evidence="1" id="KW-0472">Membrane</keyword>
<dbReference type="AlphaFoldDB" id="A0A4R6UBY5"/>
<evidence type="ECO:0000313" key="3">
    <source>
        <dbReference type="Proteomes" id="UP000295375"/>
    </source>
</evidence>
<keyword evidence="1" id="KW-1133">Transmembrane helix</keyword>
<dbReference type="EMBL" id="SNYM01000026">
    <property type="protein sequence ID" value="TDQ44131.1"/>
    <property type="molecule type" value="Genomic_DNA"/>
</dbReference>
<organism evidence="2 3">
    <name type="scientific">Permianibacter aggregans</name>
    <dbReference type="NCBI Taxonomy" id="1510150"/>
    <lineage>
        <taxon>Bacteria</taxon>
        <taxon>Pseudomonadati</taxon>
        <taxon>Pseudomonadota</taxon>
        <taxon>Gammaproteobacteria</taxon>
        <taxon>Pseudomonadales</taxon>
        <taxon>Pseudomonadaceae</taxon>
        <taxon>Permianibacter</taxon>
    </lineage>
</organism>
<evidence type="ECO:0000256" key="1">
    <source>
        <dbReference type="SAM" id="Phobius"/>
    </source>
</evidence>
<gene>
    <name evidence="2" type="ORF">EV696_12613</name>
</gene>
<comment type="caution">
    <text evidence="2">The sequence shown here is derived from an EMBL/GenBank/DDBJ whole genome shotgun (WGS) entry which is preliminary data.</text>
</comment>
<evidence type="ECO:0000313" key="2">
    <source>
        <dbReference type="EMBL" id="TDQ44131.1"/>
    </source>
</evidence>